<proteinExistence type="predicted"/>
<keyword evidence="9" id="KW-1185">Reference proteome</keyword>
<keyword evidence="4" id="KW-0539">Nucleus</keyword>
<dbReference type="EMBL" id="FLRD01000087">
    <property type="protein sequence ID" value="SBT35990.1"/>
    <property type="molecule type" value="Genomic_DNA"/>
</dbReference>
<evidence type="ECO:0000256" key="3">
    <source>
        <dbReference type="ARBA" id="ARBA00023134"/>
    </source>
</evidence>
<comment type="subcellular location">
    <subcellularLocation>
        <location evidence="1">Nucleus</location>
    </subcellularLocation>
</comment>
<keyword evidence="2" id="KW-0547">Nucleotide-binding</keyword>
<dbReference type="InterPro" id="IPR027417">
    <property type="entry name" value="P-loop_NTPase"/>
</dbReference>
<evidence type="ECO:0000313" key="7">
    <source>
        <dbReference type="EMBL" id="SBT36385.1"/>
    </source>
</evidence>
<reference evidence="7" key="2">
    <citation type="submission" date="2016-05" db="EMBL/GenBank/DDBJ databases">
        <authorList>
            <person name="Lavstsen T."/>
            <person name="Jespersen J.S."/>
        </authorList>
    </citation>
    <scope>NUCLEOTIDE SEQUENCE [LARGE SCALE GENOMIC DNA]</scope>
</reference>
<gene>
    <name evidence="6" type="ORF">POVWA1_030270</name>
    <name evidence="7" type="ORF">POVWA2_029870</name>
</gene>
<dbReference type="Pfam" id="PF08701">
    <property type="entry name" value="GN3L_Grn1"/>
    <property type="match status" value="1"/>
</dbReference>
<dbReference type="EMBL" id="FLRE01000117">
    <property type="protein sequence ID" value="SBT36385.1"/>
    <property type="molecule type" value="Genomic_DNA"/>
</dbReference>
<evidence type="ECO:0000259" key="5">
    <source>
        <dbReference type="Pfam" id="PF08701"/>
    </source>
</evidence>
<dbReference type="PANTHER" id="PTHR11089">
    <property type="entry name" value="GTP-BINDING PROTEIN-RELATED"/>
    <property type="match status" value="1"/>
</dbReference>
<dbReference type="PANTHER" id="PTHR11089:SF30">
    <property type="entry name" value="GUANINE NUCLEOTIDE-BINDING PROTEIN-LIKE 3 HOMOLOG"/>
    <property type="match status" value="1"/>
</dbReference>
<reference evidence="8 9" key="1">
    <citation type="submission" date="2016-05" db="EMBL/GenBank/DDBJ databases">
        <authorList>
            <person name="Naeem Raeece"/>
        </authorList>
    </citation>
    <scope>NUCLEOTIDE SEQUENCE [LARGE SCALE GENOMIC DNA]</scope>
</reference>
<evidence type="ECO:0000313" key="6">
    <source>
        <dbReference type="EMBL" id="SBT35990.1"/>
    </source>
</evidence>
<evidence type="ECO:0000313" key="9">
    <source>
        <dbReference type="Proteomes" id="UP000078555"/>
    </source>
</evidence>
<sequence length="518" mass="61705">MVKIKKVSKRQPLKQKYSIAKKATAHRKKLKKIIKKTKIHKRRFTKKSFKIPDCIFKENILSNIKLLALNKRERKKKKRGRNTIEDEEKCIEIEMNTLDDSTIKNLKYDLNIWTEDEKGKLEENEKLITKINLENITFLDYLQMHFYLKMKIFEKVKEEKYDMLNEHFFYIDNLLDIIKNCDVLFYIIDARSPLIYMDKNIIDFVKLCKKEIVIILNKCDLVDNEIIKQWLTFFRNYYITIPFTSLVNKHLLSSKNKYKPVPEFANYNDKMAGGDNKNMCCYIKYVIKNLFPKNVQITYGVIGHIYTGRNTFLRTLLNQFNYIHVQNSENDIAVDENIHVYKICGLILKKNLQGMELIKKLHALNNLEKYNFISEFLINLSGKNFIQIMFFLGEYKIVNEFQTYISKNLDKTQKREIKKKLVNSLCLIDEEKGATSRNFNFKYIKNVYIKLIKNVIPYYVIPKSKMTYAGEHNNNHILSLFGHINDEIYAPIDEYILSRKKYATSFVIIKSDKFNFYV</sequence>
<name>A0A1A8YXS9_PLAOA</name>
<keyword evidence="3" id="KW-0342">GTP-binding</keyword>
<dbReference type="Proteomes" id="UP000078550">
    <property type="component" value="Unassembled WGS sequence"/>
</dbReference>
<evidence type="ECO:0000256" key="4">
    <source>
        <dbReference type="ARBA" id="ARBA00023242"/>
    </source>
</evidence>
<evidence type="ECO:0000256" key="2">
    <source>
        <dbReference type="ARBA" id="ARBA00022741"/>
    </source>
</evidence>
<protein>
    <submittedName>
        <fullName evidence="7">Nucleolar preribosomal GTPase, putative</fullName>
    </submittedName>
</protein>
<dbReference type="SUPFAM" id="SSF52540">
    <property type="entry name" value="P-loop containing nucleoside triphosphate hydrolases"/>
    <property type="match status" value="1"/>
</dbReference>
<dbReference type="InterPro" id="IPR050755">
    <property type="entry name" value="TRAFAC_YlqF/YawG_RiboMat"/>
</dbReference>
<dbReference type="GO" id="GO:0005730">
    <property type="term" value="C:nucleolus"/>
    <property type="evidence" value="ECO:0007669"/>
    <property type="project" value="TreeGrafter"/>
</dbReference>
<evidence type="ECO:0000256" key="1">
    <source>
        <dbReference type="ARBA" id="ARBA00004123"/>
    </source>
</evidence>
<dbReference type="InterPro" id="IPR014813">
    <property type="entry name" value="Gnl3_N_dom"/>
</dbReference>
<evidence type="ECO:0000313" key="8">
    <source>
        <dbReference type="Proteomes" id="UP000078550"/>
    </source>
</evidence>
<dbReference type="GO" id="GO:0005525">
    <property type="term" value="F:GTP binding"/>
    <property type="evidence" value="ECO:0007669"/>
    <property type="project" value="UniProtKB-KW"/>
</dbReference>
<feature type="domain" description="Guanine nucleotide-binding protein-like 3 N-terminal" evidence="5">
    <location>
        <begin position="13"/>
        <end position="85"/>
    </location>
</feature>
<dbReference type="Gene3D" id="3.40.50.300">
    <property type="entry name" value="P-loop containing nucleotide triphosphate hydrolases"/>
    <property type="match status" value="1"/>
</dbReference>
<dbReference type="AlphaFoldDB" id="A0A1A8YXS9"/>
<dbReference type="Proteomes" id="UP000078555">
    <property type="component" value="Unassembled WGS sequence"/>
</dbReference>
<accession>A0A1A8YXS9</accession>
<organism evidence="7 8">
    <name type="scientific">Plasmodium ovale wallikeri</name>
    <dbReference type="NCBI Taxonomy" id="864142"/>
    <lineage>
        <taxon>Eukaryota</taxon>
        <taxon>Sar</taxon>
        <taxon>Alveolata</taxon>
        <taxon>Apicomplexa</taxon>
        <taxon>Aconoidasida</taxon>
        <taxon>Haemosporida</taxon>
        <taxon>Plasmodiidae</taxon>
        <taxon>Plasmodium</taxon>
        <taxon>Plasmodium (Plasmodium)</taxon>
    </lineage>
</organism>